<keyword evidence="1" id="KW-0812">Transmembrane</keyword>
<dbReference type="InterPro" id="IPR036249">
    <property type="entry name" value="Thioredoxin-like_sf"/>
</dbReference>
<keyword evidence="1" id="KW-0472">Membrane</keyword>
<comment type="caution">
    <text evidence="3">The sequence shown here is derived from an EMBL/GenBank/DDBJ whole genome shotgun (WGS) entry which is preliminary data.</text>
</comment>
<protein>
    <recommendedName>
        <fullName evidence="2">Thioredoxin domain-containing protein</fullName>
    </recommendedName>
</protein>
<feature type="domain" description="Thioredoxin" evidence="2">
    <location>
        <begin position="43"/>
        <end position="180"/>
    </location>
</feature>
<proteinExistence type="predicted"/>
<name>A0ABR8MY10_9BACL</name>
<dbReference type="Gene3D" id="3.40.30.10">
    <property type="entry name" value="Glutaredoxin"/>
    <property type="match status" value="1"/>
</dbReference>
<evidence type="ECO:0000313" key="3">
    <source>
        <dbReference type="EMBL" id="MBD3919942.1"/>
    </source>
</evidence>
<dbReference type="EMBL" id="JACXZA010000003">
    <property type="protein sequence ID" value="MBD3919942.1"/>
    <property type="molecule type" value="Genomic_DNA"/>
</dbReference>
<feature type="transmembrane region" description="Helical" evidence="1">
    <location>
        <begin position="6"/>
        <end position="23"/>
    </location>
</feature>
<dbReference type="SUPFAM" id="SSF52833">
    <property type="entry name" value="Thioredoxin-like"/>
    <property type="match status" value="1"/>
</dbReference>
<evidence type="ECO:0000256" key="1">
    <source>
        <dbReference type="SAM" id="Phobius"/>
    </source>
</evidence>
<evidence type="ECO:0000259" key="2">
    <source>
        <dbReference type="PROSITE" id="PS51352"/>
    </source>
</evidence>
<keyword evidence="4" id="KW-1185">Reference proteome</keyword>
<keyword evidence="1" id="KW-1133">Transmembrane helix</keyword>
<sequence>MQNIAYGVLWILVITLAISVLRIRNQVYMPQKLTELLFADNGAPLGHEFPVTYFNTIIGEQAGTRDQDGKKTILLITSPTCSACKALYPLITPFIQRHGDQYRLISLMYGELHEIEIIRNSYNFNYPIVRITDEDLNAIQTKRFPFGYLLSPDGKVVSKGLVTNEEQFNLLRTWVPKQSKKNRFAFYREKTSAEQQA</sequence>
<evidence type="ECO:0000313" key="4">
    <source>
        <dbReference type="Proteomes" id="UP000609346"/>
    </source>
</evidence>
<dbReference type="RefSeq" id="WP_191204210.1">
    <property type="nucleotide sequence ID" value="NZ_JACXZA010000003.1"/>
</dbReference>
<dbReference type="InterPro" id="IPR013766">
    <property type="entry name" value="Thioredoxin_domain"/>
</dbReference>
<reference evidence="3 4" key="1">
    <citation type="submission" date="2020-09" db="EMBL/GenBank/DDBJ databases">
        <title>Paenibacillus sp. strain PR3 16S rRNA gene Genome sequencing and assembly.</title>
        <authorList>
            <person name="Kim J."/>
        </authorList>
    </citation>
    <scope>NUCLEOTIDE SEQUENCE [LARGE SCALE GENOMIC DNA]</scope>
    <source>
        <strain evidence="3 4">PR3</strain>
    </source>
</reference>
<dbReference type="Proteomes" id="UP000609346">
    <property type="component" value="Unassembled WGS sequence"/>
</dbReference>
<gene>
    <name evidence="3" type="ORF">H8B09_14355</name>
</gene>
<organism evidence="3 4">
    <name type="scientific">Paenibacillus terricola</name>
    <dbReference type="NCBI Taxonomy" id="2763503"/>
    <lineage>
        <taxon>Bacteria</taxon>
        <taxon>Bacillati</taxon>
        <taxon>Bacillota</taxon>
        <taxon>Bacilli</taxon>
        <taxon>Bacillales</taxon>
        <taxon>Paenibacillaceae</taxon>
        <taxon>Paenibacillus</taxon>
    </lineage>
</organism>
<accession>A0ABR8MY10</accession>
<dbReference type="PROSITE" id="PS51352">
    <property type="entry name" value="THIOREDOXIN_2"/>
    <property type="match status" value="1"/>
</dbReference>